<evidence type="ECO:0000313" key="9">
    <source>
        <dbReference type="Proteomes" id="UP001366166"/>
    </source>
</evidence>
<reference evidence="9" key="1">
    <citation type="journal article" date="2023" name="Arch. Microbiol.">
        <title>Desulfoferula mesophilus gen. nov. sp. nov., a mesophilic sulfate-reducing bacterium isolated from a brackish lake sediment.</title>
        <authorList>
            <person name="Watanabe T."/>
            <person name="Yabe T."/>
            <person name="Tsuji J.M."/>
            <person name="Fukui M."/>
        </authorList>
    </citation>
    <scope>NUCLEOTIDE SEQUENCE [LARGE SCALE GENOMIC DNA]</scope>
    <source>
        <strain evidence="9">12FAK</strain>
    </source>
</reference>
<dbReference type="Gene3D" id="3.30.230.10">
    <property type="match status" value="1"/>
</dbReference>
<dbReference type="SUPFAM" id="SSF54211">
    <property type="entry name" value="Ribosomal protein S5 domain 2-like"/>
    <property type="match status" value="1"/>
</dbReference>
<keyword evidence="9" id="KW-1185">Reference proteome</keyword>
<dbReference type="InterPro" id="IPR014721">
    <property type="entry name" value="Ribsml_uS5_D2-typ_fold_subgr"/>
</dbReference>
<dbReference type="KEGG" id="dmp:FAK_33540"/>
<dbReference type="Pfam" id="PF00380">
    <property type="entry name" value="Ribosomal_S9"/>
    <property type="match status" value="1"/>
</dbReference>
<comment type="similarity">
    <text evidence="1 5 6">Belongs to the universal ribosomal protein uS9 family.</text>
</comment>
<dbReference type="EMBL" id="AP028679">
    <property type="protein sequence ID" value="BEQ16288.1"/>
    <property type="molecule type" value="Genomic_DNA"/>
</dbReference>
<evidence type="ECO:0000256" key="6">
    <source>
        <dbReference type="RuleBase" id="RU003815"/>
    </source>
</evidence>
<feature type="region of interest" description="Disordered" evidence="7">
    <location>
        <begin position="108"/>
        <end position="131"/>
    </location>
</feature>
<dbReference type="PANTHER" id="PTHR21569">
    <property type="entry name" value="RIBOSOMAL PROTEIN S9"/>
    <property type="match status" value="1"/>
</dbReference>
<dbReference type="InterPro" id="IPR000754">
    <property type="entry name" value="Ribosomal_uS9"/>
</dbReference>
<dbReference type="InterPro" id="IPR020574">
    <property type="entry name" value="Ribosomal_uS9_CS"/>
</dbReference>
<dbReference type="GO" id="GO:0022627">
    <property type="term" value="C:cytosolic small ribosomal subunit"/>
    <property type="evidence" value="ECO:0007669"/>
    <property type="project" value="TreeGrafter"/>
</dbReference>
<protein>
    <recommendedName>
        <fullName evidence="4 5">Small ribosomal subunit protein uS9</fullName>
    </recommendedName>
</protein>
<dbReference type="GO" id="GO:0003735">
    <property type="term" value="F:structural constituent of ribosome"/>
    <property type="evidence" value="ECO:0007669"/>
    <property type="project" value="InterPro"/>
</dbReference>
<dbReference type="HAMAP" id="MF_00532_B">
    <property type="entry name" value="Ribosomal_uS9_B"/>
    <property type="match status" value="1"/>
</dbReference>
<evidence type="ECO:0000256" key="2">
    <source>
        <dbReference type="ARBA" id="ARBA00022980"/>
    </source>
</evidence>
<dbReference type="NCBIfam" id="NF001099">
    <property type="entry name" value="PRK00132.1"/>
    <property type="match status" value="1"/>
</dbReference>
<keyword evidence="2 5" id="KW-0689">Ribosomal protein</keyword>
<dbReference type="InterPro" id="IPR023035">
    <property type="entry name" value="Ribosomal_uS9_bac/plastid"/>
</dbReference>
<name>A0AAU9F1X9_9BACT</name>
<sequence>MSDTRVYATGKRKTSVARCWLIPGGSGQIYINRRVADTYFTRPTLLQVIRQPLSLTDNLDKFDVMATVRGGGHTGQAGALRHGIAKALAEQNPELHKALKKAGFLSRDARKKERKKYGQPGARARFQYSKR</sequence>
<evidence type="ECO:0000313" key="8">
    <source>
        <dbReference type="EMBL" id="BEQ16288.1"/>
    </source>
</evidence>
<dbReference type="GO" id="GO:0006412">
    <property type="term" value="P:translation"/>
    <property type="evidence" value="ECO:0007669"/>
    <property type="project" value="UniProtKB-UniRule"/>
</dbReference>
<accession>A0AAU9F1X9</accession>
<dbReference type="PROSITE" id="PS00360">
    <property type="entry name" value="RIBOSOMAL_S9"/>
    <property type="match status" value="1"/>
</dbReference>
<evidence type="ECO:0000256" key="4">
    <source>
        <dbReference type="ARBA" id="ARBA00035259"/>
    </source>
</evidence>
<organism evidence="8 9">
    <name type="scientific">Desulfoferula mesophila</name>
    <dbReference type="NCBI Taxonomy" id="3058419"/>
    <lineage>
        <taxon>Bacteria</taxon>
        <taxon>Pseudomonadati</taxon>
        <taxon>Thermodesulfobacteriota</taxon>
        <taxon>Desulfarculia</taxon>
        <taxon>Desulfarculales</taxon>
        <taxon>Desulfarculaceae</taxon>
        <taxon>Desulfoferula</taxon>
    </lineage>
</organism>
<dbReference type="FunFam" id="3.30.230.10:FF:000001">
    <property type="entry name" value="30S ribosomal protein S9"/>
    <property type="match status" value="1"/>
</dbReference>
<evidence type="ECO:0000256" key="7">
    <source>
        <dbReference type="SAM" id="MobiDB-lite"/>
    </source>
</evidence>
<dbReference type="AlphaFoldDB" id="A0AAU9F1X9"/>
<proteinExistence type="inferred from homology"/>
<dbReference type="RefSeq" id="WP_338601901.1">
    <property type="nucleotide sequence ID" value="NZ_AP028679.1"/>
</dbReference>
<evidence type="ECO:0000256" key="1">
    <source>
        <dbReference type="ARBA" id="ARBA00005251"/>
    </source>
</evidence>
<gene>
    <name evidence="5 8" type="primary">rpsI</name>
    <name evidence="8" type="ORF">FAK_33540</name>
</gene>
<keyword evidence="3 5" id="KW-0687">Ribonucleoprotein</keyword>
<dbReference type="InterPro" id="IPR020568">
    <property type="entry name" value="Ribosomal_Su5_D2-typ_SF"/>
</dbReference>
<dbReference type="Proteomes" id="UP001366166">
    <property type="component" value="Chromosome"/>
</dbReference>
<dbReference type="GO" id="GO:0003723">
    <property type="term" value="F:RNA binding"/>
    <property type="evidence" value="ECO:0007669"/>
    <property type="project" value="TreeGrafter"/>
</dbReference>
<dbReference type="PANTHER" id="PTHR21569:SF1">
    <property type="entry name" value="SMALL RIBOSOMAL SUBUNIT PROTEIN US9M"/>
    <property type="match status" value="1"/>
</dbReference>
<evidence type="ECO:0000256" key="5">
    <source>
        <dbReference type="HAMAP-Rule" id="MF_00532"/>
    </source>
</evidence>
<evidence type="ECO:0000256" key="3">
    <source>
        <dbReference type="ARBA" id="ARBA00023274"/>
    </source>
</evidence>